<accession>A0AAV9I760</accession>
<sequence length="177" mass="19996">MQLHKQLRNPSKKNDACIYPNPRCDWLILLVLAPKAGTFLPSCGTVEAMWGSELQIMEEEGDEDGYSTPTSQTIRVYPDRPPPPPRKKRYKKSRRMGKNLEIGDSELQCKTLLDSDLFVSARNCCRLKGSENISRRDWSGKCSSCGYIGKLRPGRTICFRLDCALNPSNSKPDRGLE</sequence>
<name>A0AAV9I760_9RHOD</name>
<evidence type="ECO:0000313" key="3">
    <source>
        <dbReference type="Proteomes" id="UP001300502"/>
    </source>
</evidence>
<reference evidence="2 3" key="1">
    <citation type="submission" date="2022-07" db="EMBL/GenBank/DDBJ databases">
        <title>Genome-wide signatures of adaptation to extreme environments.</title>
        <authorList>
            <person name="Cho C.H."/>
            <person name="Yoon H.S."/>
        </authorList>
    </citation>
    <scope>NUCLEOTIDE SEQUENCE [LARGE SCALE GENOMIC DNA]</scope>
    <source>
        <strain evidence="2 3">108.79 E11</strain>
    </source>
</reference>
<gene>
    <name evidence="2" type="ORF">GAYE_PCTG36G1039</name>
</gene>
<proteinExistence type="predicted"/>
<dbReference type="Proteomes" id="UP001300502">
    <property type="component" value="Unassembled WGS sequence"/>
</dbReference>
<protein>
    <submittedName>
        <fullName evidence="2">Uncharacterized protein</fullName>
    </submittedName>
</protein>
<evidence type="ECO:0000256" key="1">
    <source>
        <dbReference type="SAM" id="MobiDB-lite"/>
    </source>
</evidence>
<dbReference type="AlphaFoldDB" id="A0AAV9I760"/>
<keyword evidence="3" id="KW-1185">Reference proteome</keyword>
<comment type="caution">
    <text evidence="2">The sequence shown here is derived from an EMBL/GenBank/DDBJ whole genome shotgun (WGS) entry which is preliminary data.</text>
</comment>
<dbReference type="EMBL" id="JANCYU010000011">
    <property type="protein sequence ID" value="KAK4523148.1"/>
    <property type="molecule type" value="Genomic_DNA"/>
</dbReference>
<organism evidence="2 3">
    <name type="scientific">Galdieria yellowstonensis</name>
    <dbReference type="NCBI Taxonomy" id="3028027"/>
    <lineage>
        <taxon>Eukaryota</taxon>
        <taxon>Rhodophyta</taxon>
        <taxon>Bangiophyceae</taxon>
        <taxon>Galdieriales</taxon>
        <taxon>Galdieriaceae</taxon>
        <taxon>Galdieria</taxon>
    </lineage>
</organism>
<evidence type="ECO:0000313" key="2">
    <source>
        <dbReference type="EMBL" id="KAK4523148.1"/>
    </source>
</evidence>
<feature type="region of interest" description="Disordered" evidence="1">
    <location>
        <begin position="60"/>
        <end position="97"/>
    </location>
</feature>
<feature type="compositionally biased region" description="Basic residues" evidence="1">
    <location>
        <begin position="85"/>
        <end position="97"/>
    </location>
</feature>